<dbReference type="AlphaFoldDB" id="A0A4Q5MWE7"/>
<name>A0A4Q5MWE7_9MICO</name>
<dbReference type="SUPFAM" id="SSF46689">
    <property type="entry name" value="Homeodomain-like"/>
    <property type="match status" value="1"/>
</dbReference>
<accession>A0A4Q5MWE7</accession>
<dbReference type="GO" id="GO:0003700">
    <property type="term" value="F:DNA-binding transcription factor activity"/>
    <property type="evidence" value="ECO:0007669"/>
    <property type="project" value="InterPro"/>
</dbReference>
<dbReference type="Pfam" id="PF01380">
    <property type="entry name" value="SIS"/>
    <property type="match status" value="1"/>
</dbReference>
<dbReference type="PROSITE" id="PS51464">
    <property type="entry name" value="SIS"/>
    <property type="match status" value="1"/>
</dbReference>
<dbReference type="CDD" id="cd05013">
    <property type="entry name" value="SIS_RpiR"/>
    <property type="match status" value="1"/>
</dbReference>
<evidence type="ECO:0000313" key="7">
    <source>
        <dbReference type="Proteomes" id="UP000293764"/>
    </source>
</evidence>
<dbReference type="SUPFAM" id="SSF53697">
    <property type="entry name" value="SIS domain"/>
    <property type="match status" value="1"/>
</dbReference>
<dbReference type="InterPro" id="IPR046348">
    <property type="entry name" value="SIS_dom_sf"/>
</dbReference>
<keyword evidence="2" id="KW-0238">DNA-binding</keyword>
<evidence type="ECO:0000256" key="3">
    <source>
        <dbReference type="ARBA" id="ARBA00023163"/>
    </source>
</evidence>
<evidence type="ECO:0000259" key="5">
    <source>
        <dbReference type="PROSITE" id="PS51464"/>
    </source>
</evidence>
<dbReference type="GO" id="GO:0097367">
    <property type="term" value="F:carbohydrate derivative binding"/>
    <property type="evidence" value="ECO:0007669"/>
    <property type="project" value="InterPro"/>
</dbReference>
<evidence type="ECO:0000256" key="2">
    <source>
        <dbReference type="ARBA" id="ARBA00023125"/>
    </source>
</evidence>
<keyword evidence="3" id="KW-0804">Transcription</keyword>
<dbReference type="PANTHER" id="PTHR30514:SF1">
    <property type="entry name" value="HTH-TYPE TRANSCRIPTIONAL REGULATOR HEXR-RELATED"/>
    <property type="match status" value="1"/>
</dbReference>
<evidence type="ECO:0000313" key="6">
    <source>
        <dbReference type="EMBL" id="RYV49879.1"/>
    </source>
</evidence>
<dbReference type="EMBL" id="SDWW01000048">
    <property type="protein sequence ID" value="RYV49879.1"/>
    <property type="molecule type" value="Genomic_DNA"/>
</dbReference>
<feature type="domain" description="SIS" evidence="5">
    <location>
        <begin position="134"/>
        <end position="274"/>
    </location>
</feature>
<evidence type="ECO:0000259" key="4">
    <source>
        <dbReference type="PROSITE" id="PS51071"/>
    </source>
</evidence>
<keyword evidence="1" id="KW-0805">Transcription regulation</keyword>
<dbReference type="InterPro" id="IPR001347">
    <property type="entry name" value="SIS_dom"/>
</dbReference>
<sequence length="301" mass="30667">MARTVTPTPHDLVARIRALLPSLSPAEARLAQIIQADPAGVSALTVGELAERAATSTATVIRAARSLGFEGYPQLRLALAAHGGSVHGADGVPLGADIVEGDPAGVVLAKLAAFEAEQIRATAELVDPAGLERVIAAIGAARRIDVYGIGASGLVAEDLTQKLSRVGLDCRARTEHDAAMVSASLLGPRDIAIGVSHSGENPGTVKPLALARTAGAATAAITGAGRSTLARQAAHVLVTGGREFGFRSAAMASRTGQLLVVDALFIGVVQTLPGARDALRSTYAAVAPRPGRTRPSRRTDA</sequence>
<dbReference type="InterPro" id="IPR009057">
    <property type="entry name" value="Homeodomain-like_sf"/>
</dbReference>
<dbReference type="Gene3D" id="1.10.10.10">
    <property type="entry name" value="Winged helix-like DNA-binding domain superfamily/Winged helix DNA-binding domain"/>
    <property type="match status" value="1"/>
</dbReference>
<comment type="caution">
    <text evidence="6">The sequence shown here is derived from an EMBL/GenBank/DDBJ whole genome shotgun (WGS) entry which is preliminary data.</text>
</comment>
<dbReference type="GO" id="GO:0003677">
    <property type="term" value="F:DNA binding"/>
    <property type="evidence" value="ECO:0007669"/>
    <property type="project" value="UniProtKB-KW"/>
</dbReference>
<dbReference type="Gene3D" id="3.40.50.10490">
    <property type="entry name" value="Glucose-6-phosphate isomerase like protein, domain 1"/>
    <property type="match status" value="1"/>
</dbReference>
<evidence type="ECO:0000256" key="1">
    <source>
        <dbReference type="ARBA" id="ARBA00023015"/>
    </source>
</evidence>
<dbReference type="InterPro" id="IPR036388">
    <property type="entry name" value="WH-like_DNA-bd_sf"/>
</dbReference>
<dbReference type="GO" id="GO:1901135">
    <property type="term" value="P:carbohydrate derivative metabolic process"/>
    <property type="evidence" value="ECO:0007669"/>
    <property type="project" value="InterPro"/>
</dbReference>
<feature type="domain" description="HTH rpiR-type" evidence="4">
    <location>
        <begin position="10"/>
        <end position="86"/>
    </location>
</feature>
<dbReference type="Proteomes" id="UP000293764">
    <property type="component" value="Unassembled WGS sequence"/>
</dbReference>
<dbReference type="InterPro" id="IPR035472">
    <property type="entry name" value="RpiR-like_SIS"/>
</dbReference>
<dbReference type="OrthoDB" id="370421at2"/>
<proteinExistence type="predicted"/>
<organism evidence="6 7">
    <name type="scientific">Pengzhenrongella frigida</name>
    <dbReference type="NCBI Taxonomy" id="1259133"/>
    <lineage>
        <taxon>Bacteria</taxon>
        <taxon>Bacillati</taxon>
        <taxon>Actinomycetota</taxon>
        <taxon>Actinomycetes</taxon>
        <taxon>Micrococcales</taxon>
        <taxon>Pengzhenrongella</taxon>
    </lineage>
</organism>
<dbReference type="RefSeq" id="WP_130103767.1">
    <property type="nucleotide sequence ID" value="NZ_SDWW01000048.1"/>
</dbReference>
<gene>
    <name evidence="6" type="ORF">EUA98_16370</name>
</gene>
<dbReference type="InterPro" id="IPR047640">
    <property type="entry name" value="RpiR-like"/>
</dbReference>
<dbReference type="InterPro" id="IPR000281">
    <property type="entry name" value="HTH_RpiR"/>
</dbReference>
<keyword evidence="7" id="KW-1185">Reference proteome</keyword>
<dbReference type="PROSITE" id="PS51071">
    <property type="entry name" value="HTH_RPIR"/>
    <property type="match status" value="1"/>
</dbReference>
<protein>
    <submittedName>
        <fullName evidence="6">MurR/RpiR family transcriptional regulator</fullName>
    </submittedName>
</protein>
<dbReference type="PANTHER" id="PTHR30514">
    <property type="entry name" value="GLUCOKINASE"/>
    <property type="match status" value="1"/>
</dbReference>
<reference evidence="6 7" key="1">
    <citation type="submission" date="2019-01" db="EMBL/GenBank/DDBJ databases">
        <title>Novel species of Cellulomonas.</title>
        <authorList>
            <person name="Liu Q."/>
            <person name="Xin Y.-H."/>
        </authorList>
    </citation>
    <scope>NUCLEOTIDE SEQUENCE [LARGE SCALE GENOMIC DNA]</scope>
    <source>
        <strain evidence="6 7">HLT2-17</strain>
    </source>
</reference>
<dbReference type="Pfam" id="PF01418">
    <property type="entry name" value="HTH_6"/>
    <property type="match status" value="1"/>
</dbReference>